<evidence type="ECO:0000313" key="5">
    <source>
        <dbReference type="Proteomes" id="UP001162891"/>
    </source>
</evidence>
<protein>
    <recommendedName>
        <fullName evidence="6">DUF4010 domain-containing protein</fullName>
    </recommendedName>
</protein>
<evidence type="ECO:0008006" key="6">
    <source>
        <dbReference type="Google" id="ProtNLM"/>
    </source>
</evidence>
<feature type="transmembrane region" description="Helical" evidence="1">
    <location>
        <begin position="246"/>
        <end position="270"/>
    </location>
</feature>
<dbReference type="InterPro" id="IPR025105">
    <property type="entry name" value="DUF4010"/>
</dbReference>
<dbReference type="RefSeq" id="WP_248352985.1">
    <property type="nucleotide sequence ID" value="NZ_AP025591.1"/>
</dbReference>
<feature type="transmembrane region" description="Helical" evidence="1">
    <location>
        <begin position="409"/>
        <end position="430"/>
    </location>
</feature>
<evidence type="ECO:0000259" key="2">
    <source>
        <dbReference type="Pfam" id="PF02308"/>
    </source>
</evidence>
<dbReference type="PANTHER" id="PTHR39084">
    <property type="entry name" value="MEMBRANE PROTEIN-RELATED"/>
    <property type="match status" value="1"/>
</dbReference>
<evidence type="ECO:0000256" key="1">
    <source>
        <dbReference type="SAM" id="Phobius"/>
    </source>
</evidence>
<keyword evidence="1" id="KW-0472">Membrane</keyword>
<keyword evidence="5" id="KW-1185">Reference proteome</keyword>
<proteinExistence type="predicted"/>
<evidence type="ECO:0000313" key="4">
    <source>
        <dbReference type="EMBL" id="BDG04569.1"/>
    </source>
</evidence>
<reference evidence="5" key="1">
    <citation type="journal article" date="2022" name="Int. J. Syst. Evol. Microbiol.">
        <title>Anaeromyxobacter oryzae sp. nov., Anaeromyxobacter diazotrophicus sp. nov. and Anaeromyxobacter paludicola sp. nov., isolated from paddy soils.</title>
        <authorList>
            <person name="Itoh H."/>
            <person name="Xu Z."/>
            <person name="Mise K."/>
            <person name="Masuda Y."/>
            <person name="Ushijima N."/>
            <person name="Hayakawa C."/>
            <person name="Shiratori Y."/>
            <person name="Senoo K."/>
        </authorList>
    </citation>
    <scope>NUCLEOTIDE SEQUENCE [LARGE SCALE GENOMIC DNA]</scope>
    <source>
        <strain evidence="5">Red232</strain>
    </source>
</reference>
<dbReference type="Pfam" id="PF02308">
    <property type="entry name" value="MgtC"/>
    <property type="match status" value="1"/>
</dbReference>
<keyword evidence="1" id="KW-0812">Transmembrane</keyword>
<feature type="transmembrane region" description="Helical" evidence="1">
    <location>
        <begin position="183"/>
        <end position="205"/>
    </location>
</feature>
<feature type="transmembrane region" description="Helical" evidence="1">
    <location>
        <begin position="118"/>
        <end position="137"/>
    </location>
</feature>
<dbReference type="EMBL" id="AP025591">
    <property type="protein sequence ID" value="BDG04569.1"/>
    <property type="molecule type" value="Genomic_DNA"/>
</dbReference>
<feature type="transmembrane region" description="Helical" evidence="1">
    <location>
        <begin position="317"/>
        <end position="334"/>
    </location>
</feature>
<feature type="transmembrane region" description="Helical" evidence="1">
    <location>
        <begin position="64"/>
        <end position="81"/>
    </location>
</feature>
<feature type="transmembrane region" description="Helical" evidence="1">
    <location>
        <begin position="149"/>
        <end position="171"/>
    </location>
</feature>
<dbReference type="PANTHER" id="PTHR39084:SF1">
    <property type="entry name" value="DUF4010 DOMAIN-CONTAINING PROTEIN"/>
    <property type="match status" value="1"/>
</dbReference>
<feature type="transmembrane region" description="Helical" evidence="1">
    <location>
        <begin position="277"/>
        <end position="297"/>
    </location>
</feature>
<organism evidence="4 5">
    <name type="scientific">Anaeromyxobacter oryzae</name>
    <dbReference type="NCBI Taxonomy" id="2918170"/>
    <lineage>
        <taxon>Bacteria</taxon>
        <taxon>Pseudomonadati</taxon>
        <taxon>Myxococcota</taxon>
        <taxon>Myxococcia</taxon>
        <taxon>Myxococcales</taxon>
        <taxon>Cystobacterineae</taxon>
        <taxon>Anaeromyxobacteraceae</taxon>
        <taxon>Anaeromyxobacter</taxon>
    </lineage>
</organism>
<feature type="domain" description="MgtC/SapB/SrpB/YhiD N-terminal" evidence="2">
    <location>
        <begin position="10"/>
        <end position="131"/>
    </location>
</feature>
<evidence type="ECO:0000259" key="3">
    <source>
        <dbReference type="Pfam" id="PF13194"/>
    </source>
</evidence>
<accession>A0ABM7WYH0</accession>
<keyword evidence="1" id="KW-1133">Transmembrane helix</keyword>
<feature type="transmembrane region" description="Helical" evidence="1">
    <location>
        <begin position="214"/>
        <end position="234"/>
    </location>
</feature>
<dbReference type="Proteomes" id="UP001162891">
    <property type="component" value="Chromosome"/>
</dbReference>
<feature type="transmembrane region" description="Helical" evidence="1">
    <location>
        <begin position="6"/>
        <end position="22"/>
    </location>
</feature>
<sequence length="431" mass="43739">MAHLEPYASLGIALAAGLLIGLERERSRPADTERDSFPGGARTHPLLSLGAAVATLAAREVGLAVVAIPFAAMVLLLAVNYAGDVLRGGHRGITSEAAFLLSFLLGVLSMTRGVLEPLGTKLLVVASIAVVATFLLSSKTKLHPLARRITAEDAAATLEFLLVAVVVLPLLPDRTYGPLDVLNPFQIGVLLVLISGISFAGYAAIRLLGPRRGLGLTGLVGGLVSSTAVTLAMSERAKEQPGLAPSAALAVMLASTVMFLRVFVIVAVVNPSLEAKLAAPMLGAAVAGAGASLVLWHRSERARGDGSAVGFTNPFELGAAVWFALVFAAVLLGSKAATLYLGTGGTYAAGVLAGTTDVDAITLSMAKLAGAGVRPEVAATTIFLGAASNTLVKGVMAAVAGGWRFGRQVLAAQLATLAAGTAGVAATWLVL</sequence>
<name>A0ABM7WYH0_9BACT</name>
<dbReference type="InterPro" id="IPR049177">
    <property type="entry name" value="MgtC_SapB_SrpB_YhiD_N"/>
</dbReference>
<dbReference type="Pfam" id="PF13194">
    <property type="entry name" value="DUF4010"/>
    <property type="match status" value="1"/>
</dbReference>
<gene>
    <name evidence="4" type="ORF">AMOR_35650</name>
</gene>
<feature type="domain" description="DUF4010" evidence="3">
    <location>
        <begin position="192"/>
        <end position="401"/>
    </location>
</feature>